<keyword evidence="2" id="KW-1185">Reference proteome</keyword>
<proteinExistence type="predicted"/>
<organism evidence="1 2">
    <name type="scientific">Datura stramonium</name>
    <name type="common">Jimsonweed</name>
    <name type="synonym">Common thornapple</name>
    <dbReference type="NCBI Taxonomy" id="4076"/>
    <lineage>
        <taxon>Eukaryota</taxon>
        <taxon>Viridiplantae</taxon>
        <taxon>Streptophyta</taxon>
        <taxon>Embryophyta</taxon>
        <taxon>Tracheophyta</taxon>
        <taxon>Spermatophyta</taxon>
        <taxon>Magnoliopsida</taxon>
        <taxon>eudicotyledons</taxon>
        <taxon>Gunneridae</taxon>
        <taxon>Pentapetalae</taxon>
        <taxon>asterids</taxon>
        <taxon>lamiids</taxon>
        <taxon>Solanales</taxon>
        <taxon>Solanaceae</taxon>
        <taxon>Solanoideae</taxon>
        <taxon>Datureae</taxon>
        <taxon>Datura</taxon>
    </lineage>
</organism>
<name>A0ABS8TMX5_DATST</name>
<reference evidence="1 2" key="1">
    <citation type="journal article" date="2021" name="BMC Genomics">
        <title>Datura genome reveals duplications of psychoactive alkaloid biosynthetic genes and high mutation rate following tissue culture.</title>
        <authorList>
            <person name="Rajewski A."/>
            <person name="Carter-House D."/>
            <person name="Stajich J."/>
            <person name="Litt A."/>
        </authorList>
    </citation>
    <scope>NUCLEOTIDE SEQUENCE [LARGE SCALE GENOMIC DNA]</scope>
    <source>
        <strain evidence="1">AR-01</strain>
    </source>
</reference>
<accession>A0ABS8TMX5</accession>
<evidence type="ECO:0000313" key="1">
    <source>
        <dbReference type="EMBL" id="MCD7472553.1"/>
    </source>
</evidence>
<protein>
    <submittedName>
        <fullName evidence="1">Uncharacterized protein</fullName>
    </submittedName>
</protein>
<dbReference type="PANTHER" id="PTHR15204:SF7">
    <property type="entry name" value="UBIQUILIN-LIKE ISOFORM X1"/>
    <property type="match status" value="1"/>
</dbReference>
<dbReference type="EMBL" id="JACEIK010001841">
    <property type="protein sequence ID" value="MCD7472553.1"/>
    <property type="molecule type" value="Genomic_DNA"/>
</dbReference>
<comment type="caution">
    <text evidence="1">The sequence shown here is derived from an EMBL/GenBank/DDBJ whole genome shotgun (WGS) entry which is preliminary data.</text>
</comment>
<dbReference type="Proteomes" id="UP000823775">
    <property type="component" value="Unassembled WGS sequence"/>
</dbReference>
<sequence length="140" mass="15185">MDMKALMMIEIKVKTMDSQTNNLGISNQELEGDLRQNLNVDDQSVRHRAQSNAQRIRTLLDYLGTYFQELGRVMMQVQMGENVDEGSRLLPTAHRLINSGLVGAFVKCGEESGEQCGKDGNDVAVGSVGNGGNAAGKLGK</sequence>
<evidence type="ECO:0000313" key="2">
    <source>
        <dbReference type="Proteomes" id="UP000823775"/>
    </source>
</evidence>
<gene>
    <name evidence="1" type="ORF">HAX54_013823</name>
</gene>
<dbReference type="PANTHER" id="PTHR15204">
    <property type="entry name" value="LARGE PROLINE-RICH PROTEIN BAG6"/>
    <property type="match status" value="1"/>
</dbReference>